<dbReference type="Proteomes" id="UP001341297">
    <property type="component" value="Unassembled WGS sequence"/>
</dbReference>
<reference evidence="21" key="2">
    <citation type="submission" date="2015-10" db="EMBL/GenBank/DDBJ databases">
        <authorList>
            <person name="Gilbert D.G."/>
        </authorList>
    </citation>
    <scope>NUCLEOTIDE SEQUENCE</scope>
    <source>
        <strain evidence="21">GO-13</strain>
    </source>
</reference>
<keyword evidence="3" id="KW-1003">Cell membrane</keyword>
<evidence type="ECO:0000256" key="18">
    <source>
        <dbReference type="SAM" id="Phobius"/>
    </source>
</evidence>
<feature type="domain" description="Glycosyl transferase family 51" evidence="20">
    <location>
        <begin position="52"/>
        <end position="226"/>
    </location>
</feature>
<evidence type="ECO:0000259" key="20">
    <source>
        <dbReference type="Pfam" id="PF00912"/>
    </source>
</evidence>
<dbReference type="GO" id="GO:0009002">
    <property type="term" value="F:serine-type D-Ala-D-Ala carboxypeptidase activity"/>
    <property type="evidence" value="ECO:0007669"/>
    <property type="project" value="UniProtKB-EC"/>
</dbReference>
<dbReference type="Pfam" id="PF00912">
    <property type="entry name" value="Transgly"/>
    <property type="match status" value="1"/>
</dbReference>
<evidence type="ECO:0000313" key="24">
    <source>
        <dbReference type="Proteomes" id="UP001341297"/>
    </source>
</evidence>
<evidence type="ECO:0000256" key="8">
    <source>
        <dbReference type="ARBA" id="ARBA00022692"/>
    </source>
</evidence>
<evidence type="ECO:0000256" key="7">
    <source>
        <dbReference type="ARBA" id="ARBA00022679"/>
    </source>
</evidence>
<dbReference type="STRING" id="1664069.BGLY_1125"/>
<evidence type="ECO:0000313" key="21">
    <source>
        <dbReference type="EMBL" id="KRT93137.1"/>
    </source>
</evidence>
<evidence type="ECO:0000256" key="4">
    <source>
        <dbReference type="ARBA" id="ARBA00022645"/>
    </source>
</evidence>
<dbReference type="RefSeq" id="WP_048353680.1">
    <property type="nucleotide sequence ID" value="NZ_CP023481.1"/>
</dbReference>
<keyword evidence="10" id="KW-0133">Cell shape</keyword>
<evidence type="ECO:0000313" key="23">
    <source>
        <dbReference type="Proteomes" id="UP000036168"/>
    </source>
</evidence>
<evidence type="ECO:0000256" key="13">
    <source>
        <dbReference type="ARBA" id="ARBA00023136"/>
    </source>
</evidence>
<evidence type="ECO:0000256" key="2">
    <source>
        <dbReference type="ARBA" id="ARBA00007739"/>
    </source>
</evidence>
<evidence type="ECO:0000256" key="12">
    <source>
        <dbReference type="ARBA" id="ARBA00022989"/>
    </source>
</evidence>
<dbReference type="EC" id="2.4.-.-" evidence="22"/>
<dbReference type="Gene3D" id="1.10.3810.10">
    <property type="entry name" value="Biosynthetic peptidoglycan transglycosylase-like"/>
    <property type="match status" value="1"/>
</dbReference>
<evidence type="ECO:0000256" key="1">
    <source>
        <dbReference type="ARBA" id="ARBA00007090"/>
    </source>
</evidence>
<dbReference type="InterPro" id="IPR012338">
    <property type="entry name" value="Beta-lactam/transpept-like"/>
</dbReference>
<dbReference type="GO" id="GO:0071555">
    <property type="term" value="P:cell wall organization"/>
    <property type="evidence" value="ECO:0007669"/>
    <property type="project" value="UniProtKB-KW"/>
</dbReference>
<keyword evidence="15" id="KW-0961">Cell wall biogenesis/degradation</keyword>
<keyword evidence="8 18" id="KW-0812">Transmembrane</keyword>
<dbReference type="InterPro" id="IPR023346">
    <property type="entry name" value="Lysozyme-like_dom_sf"/>
</dbReference>
<dbReference type="EMBL" id="LECW02000022">
    <property type="protein sequence ID" value="KRT93137.1"/>
    <property type="molecule type" value="Genomic_DNA"/>
</dbReference>
<keyword evidence="12 18" id="KW-1133">Transmembrane helix</keyword>
<dbReference type="InterPro" id="IPR050396">
    <property type="entry name" value="Glycosyltr_51/Transpeptidase"/>
</dbReference>
<dbReference type="InterPro" id="IPR001460">
    <property type="entry name" value="PCN-bd_Tpept"/>
</dbReference>
<comment type="similarity">
    <text evidence="1">In the C-terminal section; belongs to the transpeptidase family.</text>
</comment>
<keyword evidence="6 22" id="KW-0328">Glycosyltransferase</keyword>
<dbReference type="Pfam" id="PF00905">
    <property type="entry name" value="Transpeptidase"/>
    <property type="match status" value="1"/>
</dbReference>
<reference evidence="21 23" key="1">
    <citation type="journal article" date="2015" name="Int. J. Syst. Evol. Microbiol.">
        <title>Bacillus glycinifermentans sp. nov., isolated from fermented soybean paste.</title>
        <authorList>
            <person name="Kim S.J."/>
            <person name="Dunlap C.A."/>
            <person name="Kwon S.W."/>
            <person name="Rooney A.P."/>
        </authorList>
    </citation>
    <scope>NUCLEOTIDE SEQUENCE [LARGE SCALE GENOMIC DNA]</scope>
    <source>
        <strain evidence="21 23">GO-13</strain>
    </source>
</reference>
<feature type="transmembrane region" description="Helical" evidence="18">
    <location>
        <begin position="5"/>
        <end position="29"/>
    </location>
</feature>
<dbReference type="SUPFAM" id="SSF53955">
    <property type="entry name" value="Lysozyme-like"/>
    <property type="match status" value="1"/>
</dbReference>
<comment type="catalytic activity">
    <reaction evidence="16">
        <text>Preferential cleavage: (Ac)2-L-Lys-D-Ala-|-D-Ala. Also transpeptidation of peptidyl-alanyl moieties that are N-acyl substituents of D-alanine.</text>
        <dbReference type="EC" id="3.4.16.4"/>
    </reaction>
</comment>
<evidence type="ECO:0000256" key="15">
    <source>
        <dbReference type="ARBA" id="ARBA00023316"/>
    </source>
</evidence>
<keyword evidence="7 22" id="KW-0808">Transferase</keyword>
<dbReference type="EMBL" id="JARRTL010000034">
    <property type="protein sequence ID" value="MEC0487693.1"/>
    <property type="molecule type" value="Genomic_DNA"/>
</dbReference>
<evidence type="ECO:0000256" key="6">
    <source>
        <dbReference type="ARBA" id="ARBA00022676"/>
    </source>
</evidence>
<dbReference type="Gene3D" id="3.40.710.10">
    <property type="entry name" value="DD-peptidase/beta-lactamase superfamily"/>
    <property type="match status" value="1"/>
</dbReference>
<name>A0A0T6BNB2_9BACI</name>
<dbReference type="Proteomes" id="UP000036168">
    <property type="component" value="Unassembled WGS sequence"/>
</dbReference>
<dbReference type="GO" id="GO:0009252">
    <property type="term" value="P:peptidoglycan biosynthetic process"/>
    <property type="evidence" value="ECO:0007669"/>
    <property type="project" value="UniProtKB-KW"/>
</dbReference>
<dbReference type="AlphaFoldDB" id="A0A0T6BNB2"/>
<comment type="catalytic activity">
    <reaction evidence="17">
        <text>[GlcNAc-(1-&gt;4)-Mur2Ac(oyl-L-Ala-gamma-D-Glu-L-Lys-D-Ala-D-Ala)](n)-di-trans,octa-cis-undecaprenyl diphosphate + beta-D-GlcNAc-(1-&gt;4)-Mur2Ac(oyl-L-Ala-gamma-D-Glu-L-Lys-D-Ala-D-Ala)-di-trans,octa-cis-undecaprenyl diphosphate = [GlcNAc-(1-&gt;4)-Mur2Ac(oyl-L-Ala-gamma-D-Glu-L-Lys-D-Ala-D-Ala)](n+1)-di-trans,octa-cis-undecaprenyl diphosphate + di-trans,octa-cis-undecaprenyl diphosphate + H(+)</text>
        <dbReference type="Rhea" id="RHEA:23708"/>
        <dbReference type="Rhea" id="RHEA-COMP:9602"/>
        <dbReference type="Rhea" id="RHEA-COMP:9603"/>
        <dbReference type="ChEBI" id="CHEBI:15378"/>
        <dbReference type="ChEBI" id="CHEBI:58405"/>
        <dbReference type="ChEBI" id="CHEBI:60033"/>
        <dbReference type="ChEBI" id="CHEBI:78435"/>
        <dbReference type="EC" id="2.4.99.28"/>
    </reaction>
</comment>
<proteinExistence type="inferred from homology"/>
<evidence type="ECO:0000256" key="17">
    <source>
        <dbReference type="ARBA" id="ARBA00049902"/>
    </source>
</evidence>
<organism evidence="21 23">
    <name type="scientific">Bacillus glycinifermentans</name>
    <dbReference type="NCBI Taxonomy" id="1664069"/>
    <lineage>
        <taxon>Bacteria</taxon>
        <taxon>Bacillati</taxon>
        <taxon>Bacillota</taxon>
        <taxon>Bacilli</taxon>
        <taxon>Bacillales</taxon>
        <taxon>Bacillaceae</taxon>
        <taxon>Bacillus</taxon>
    </lineage>
</organism>
<dbReference type="GO" id="GO:0008658">
    <property type="term" value="F:penicillin binding"/>
    <property type="evidence" value="ECO:0007669"/>
    <property type="project" value="InterPro"/>
</dbReference>
<keyword evidence="5" id="KW-0645">Protease</keyword>
<dbReference type="InterPro" id="IPR036950">
    <property type="entry name" value="PBP_transglycosylase"/>
</dbReference>
<dbReference type="OrthoDB" id="9766909at2"/>
<gene>
    <name evidence="21" type="ORF">AB447_219490</name>
    <name evidence="22" type="ORF">P8828_23380</name>
</gene>
<reference evidence="22 24" key="3">
    <citation type="submission" date="2023-03" db="EMBL/GenBank/DDBJ databases">
        <title>Agriculturally important microbes genome sequencing.</title>
        <authorList>
            <person name="Dunlap C."/>
        </authorList>
    </citation>
    <scope>NUCLEOTIDE SEQUENCE [LARGE SCALE GENOMIC DNA]</scope>
    <source>
        <strain evidence="22 24">CBP-3203</strain>
    </source>
</reference>
<accession>A0A0T6BNB2</accession>
<keyword evidence="13 18" id="KW-0472">Membrane</keyword>
<dbReference type="GO" id="GO:0006508">
    <property type="term" value="P:proteolysis"/>
    <property type="evidence" value="ECO:0007669"/>
    <property type="project" value="UniProtKB-KW"/>
</dbReference>
<evidence type="ECO:0000256" key="16">
    <source>
        <dbReference type="ARBA" id="ARBA00034000"/>
    </source>
</evidence>
<dbReference type="NCBIfam" id="TIGR02074">
    <property type="entry name" value="PBP_1a_fam"/>
    <property type="match status" value="1"/>
</dbReference>
<evidence type="ECO:0000256" key="3">
    <source>
        <dbReference type="ARBA" id="ARBA00022475"/>
    </source>
</evidence>
<dbReference type="GO" id="GO:0008360">
    <property type="term" value="P:regulation of cell shape"/>
    <property type="evidence" value="ECO:0007669"/>
    <property type="project" value="UniProtKB-KW"/>
</dbReference>
<feature type="domain" description="Penicillin-binding protein transpeptidase" evidence="19">
    <location>
        <begin position="318"/>
        <end position="591"/>
    </location>
</feature>
<keyword evidence="9" id="KW-0378">Hydrolase</keyword>
<evidence type="ECO:0000259" key="19">
    <source>
        <dbReference type="Pfam" id="PF00905"/>
    </source>
</evidence>
<evidence type="ECO:0000256" key="5">
    <source>
        <dbReference type="ARBA" id="ARBA00022670"/>
    </source>
</evidence>
<keyword evidence="24" id="KW-1185">Reference proteome</keyword>
<protein>
    <submittedName>
        <fullName evidence="21">Penicillin-binding protein</fullName>
    </submittedName>
    <submittedName>
        <fullName evidence="22">Transglycosylase domain-containing protein</fullName>
        <ecNumber evidence="22">2.4.-.-</ecNumber>
    </submittedName>
</protein>
<comment type="similarity">
    <text evidence="2">In the N-terminal section; belongs to the glycosyltransferase 51 family.</text>
</comment>
<evidence type="ECO:0000313" key="22">
    <source>
        <dbReference type="EMBL" id="MEC0487693.1"/>
    </source>
</evidence>
<evidence type="ECO:0000256" key="10">
    <source>
        <dbReference type="ARBA" id="ARBA00022960"/>
    </source>
</evidence>
<sequence>MRKRFFIPIIIVAAIVLFALLAYIAIIFLGDYVIDEKKLIFNASSKIVDQNGEEIASLYTENRRPVSIDEVPDDVKHAFIAVEDKRFYEHHGIDLKSVSRAVYRDILAGSKVEGGSTITQQLAKNIFLTHDKTFLRKTKEVIIAINLERDYSKDKLLEMYLNQLYFGHGVYGIQAAANYFFDKDVKDLTVSEGAVLASLPKAPTTYSPILHPEKSRERRNVILGMMNEQGYISSKETVRAQGSTLGLHVKETSKHPWLASYIDLVIKEAEDRYSISGDQLLRGGYTITVPLDPSVQKAAYTLMKQDGYFPGTDDKAEGSAVFIDNKTGGVIAAIGGRDYVSKGYNRAVASRQPGSTFKPLAVYGPALEEKLFKPYSLLEDKQLSYDGYSPKNYDGQYEGKVSMVDALTYSKNAPAVWTLHEVGIETVKPYLSRLGMNIPDEGLALGLGGLQQGVSPLEVAGAYRTFANMGEYEKPYFIQKIRDESGNVLYRHKKKPERVFSKQTAWYMTRMLQEVVRSGTGKAGEFSGEIAGKTGTTTYTGKEGATNDAWFAGYTPKVTGAVWMGYDKTDEKHYLTGGSSYPTRLYKDILKRSNQKPAAFKKPEGVKDLYRPIHLEDVDSAEAGYSFTPMGLITVSLKWHEQEDKRAEYRIYEKKNGKERLVDTVKGKGSYDIPYANLFSDASYRIVPYNPQTKEEGNGTDFIKPKVFPSGH</sequence>
<dbReference type="SUPFAM" id="SSF56601">
    <property type="entry name" value="beta-lactamase/transpeptidase-like"/>
    <property type="match status" value="1"/>
</dbReference>
<dbReference type="GO" id="GO:0030288">
    <property type="term" value="C:outer membrane-bounded periplasmic space"/>
    <property type="evidence" value="ECO:0007669"/>
    <property type="project" value="TreeGrafter"/>
</dbReference>
<dbReference type="InterPro" id="IPR001264">
    <property type="entry name" value="Glyco_trans_51"/>
</dbReference>
<evidence type="ECO:0000256" key="11">
    <source>
        <dbReference type="ARBA" id="ARBA00022984"/>
    </source>
</evidence>
<dbReference type="FunFam" id="1.10.3810.10:FF:000001">
    <property type="entry name" value="Penicillin-binding protein 1A"/>
    <property type="match status" value="1"/>
</dbReference>
<keyword evidence="11" id="KW-0573">Peptidoglycan synthesis</keyword>
<keyword evidence="14" id="KW-0511">Multifunctional enzyme</keyword>
<evidence type="ECO:0000256" key="14">
    <source>
        <dbReference type="ARBA" id="ARBA00023268"/>
    </source>
</evidence>
<dbReference type="PANTHER" id="PTHR32282">
    <property type="entry name" value="BINDING PROTEIN TRANSPEPTIDASE, PUTATIVE-RELATED"/>
    <property type="match status" value="1"/>
</dbReference>
<keyword evidence="4" id="KW-0121">Carboxypeptidase</keyword>
<dbReference type="PANTHER" id="PTHR32282:SF32">
    <property type="entry name" value="PENICILLIN-BINDING PROTEIN 2A"/>
    <property type="match status" value="1"/>
</dbReference>
<evidence type="ECO:0000256" key="9">
    <source>
        <dbReference type="ARBA" id="ARBA00022801"/>
    </source>
</evidence>
<comment type="caution">
    <text evidence="21">The sequence shown here is derived from an EMBL/GenBank/DDBJ whole genome shotgun (WGS) entry which is preliminary data.</text>
</comment>
<dbReference type="GO" id="GO:0008955">
    <property type="term" value="F:peptidoglycan glycosyltransferase activity"/>
    <property type="evidence" value="ECO:0007669"/>
    <property type="project" value="UniProtKB-EC"/>
</dbReference>